<evidence type="ECO:0000313" key="3">
    <source>
        <dbReference type="Proteomes" id="UP000831290"/>
    </source>
</evidence>
<keyword evidence="1" id="KW-0812">Transmembrane</keyword>
<dbReference type="AlphaFoldDB" id="A0A9E7D0U2"/>
<dbReference type="InterPro" id="IPR026265">
    <property type="entry name" value="LptC"/>
</dbReference>
<dbReference type="EMBL" id="CP094358">
    <property type="protein sequence ID" value="UOB18730.1"/>
    <property type="molecule type" value="Genomic_DNA"/>
</dbReference>
<sequence>MISLFKHIFTYIVTVFVVTMFFSCKGNLGDIQKLNLTSNAPKGIANDFNLVYTDSTKVKAIVSGPVYNDYANLEFPYQEFPDGVKVDFFDDQNNKTVVTANYGVIYSTTNLIELVGDVVIETHEGKKLEAPQLYWDYKNEWIFTEKNYTFTSEDLNMEGVGIDFNKSFTKVNSHKNTGNALVKE</sequence>
<gene>
    <name evidence="2" type="primary">lptC</name>
    <name evidence="2" type="ORF">MQE35_05415</name>
</gene>
<dbReference type="Gene3D" id="2.60.450.10">
    <property type="entry name" value="Lipopolysaccharide (LPS) transport protein A like domain"/>
    <property type="match status" value="1"/>
</dbReference>
<dbReference type="PROSITE" id="PS51257">
    <property type="entry name" value="PROKAR_LIPOPROTEIN"/>
    <property type="match status" value="1"/>
</dbReference>
<dbReference type="Proteomes" id="UP000831290">
    <property type="component" value="Chromosome"/>
</dbReference>
<protein>
    <submittedName>
        <fullName evidence="2">LPS export ABC transporter periplasmic protein LptC</fullName>
    </submittedName>
</protein>
<keyword evidence="1" id="KW-1133">Transmembrane helix</keyword>
<proteinExistence type="predicted"/>
<dbReference type="RefSeq" id="WP_255845347.1">
    <property type="nucleotide sequence ID" value="NZ_CP094358.1"/>
</dbReference>
<name>A0A9E7D0U2_9FLAO</name>
<dbReference type="NCBIfam" id="TIGR04409">
    <property type="entry name" value="LptC_YrbK"/>
    <property type="match status" value="1"/>
</dbReference>
<reference evidence="2" key="1">
    <citation type="submission" date="2022-03" db="EMBL/GenBank/DDBJ databases">
        <title>Description of Abyssus ytuae gen. nov., sp. nov., a novel member of the family Flavobacteriaceae isolated from the sediment of Mariana Trench.</title>
        <authorList>
            <person name="Zhang J."/>
            <person name="Xu X."/>
        </authorList>
    </citation>
    <scope>NUCLEOTIDE SEQUENCE</scope>
    <source>
        <strain evidence="2">MT3330</strain>
    </source>
</reference>
<dbReference type="InterPro" id="IPR010664">
    <property type="entry name" value="LipoPS_assembly_LptC-rel"/>
</dbReference>
<accession>A0A9E7D0U2</accession>
<organism evidence="2 3">
    <name type="scientific">Abyssalbus ytuae</name>
    <dbReference type="NCBI Taxonomy" id="2926907"/>
    <lineage>
        <taxon>Bacteria</taxon>
        <taxon>Pseudomonadati</taxon>
        <taxon>Bacteroidota</taxon>
        <taxon>Flavobacteriia</taxon>
        <taxon>Flavobacteriales</taxon>
        <taxon>Flavobacteriaceae</taxon>
        <taxon>Abyssalbus</taxon>
    </lineage>
</organism>
<dbReference type="Pfam" id="PF06835">
    <property type="entry name" value="LptC"/>
    <property type="match status" value="1"/>
</dbReference>
<dbReference type="KEGG" id="fbm:MQE35_05415"/>
<feature type="transmembrane region" description="Helical" evidence="1">
    <location>
        <begin position="6"/>
        <end position="24"/>
    </location>
</feature>
<keyword evidence="3" id="KW-1185">Reference proteome</keyword>
<dbReference type="GO" id="GO:0005886">
    <property type="term" value="C:plasma membrane"/>
    <property type="evidence" value="ECO:0007669"/>
    <property type="project" value="InterPro"/>
</dbReference>
<evidence type="ECO:0000256" key="1">
    <source>
        <dbReference type="SAM" id="Phobius"/>
    </source>
</evidence>
<evidence type="ECO:0000313" key="2">
    <source>
        <dbReference type="EMBL" id="UOB18730.1"/>
    </source>
</evidence>
<dbReference type="GO" id="GO:0015221">
    <property type="term" value="F:lipopolysaccharide transmembrane transporter activity"/>
    <property type="evidence" value="ECO:0007669"/>
    <property type="project" value="InterPro"/>
</dbReference>
<keyword evidence="1" id="KW-0472">Membrane</keyword>